<accession>A0AAN7XSY7</accession>
<dbReference type="AlphaFoldDB" id="A0AAN7XSY7"/>
<feature type="coiled-coil region" evidence="2">
    <location>
        <begin position="112"/>
        <end position="146"/>
    </location>
</feature>
<feature type="compositionally biased region" description="Basic and acidic residues" evidence="3">
    <location>
        <begin position="409"/>
        <end position="437"/>
    </location>
</feature>
<dbReference type="GO" id="GO:0003729">
    <property type="term" value="F:mRNA binding"/>
    <property type="evidence" value="ECO:0007669"/>
    <property type="project" value="InterPro"/>
</dbReference>
<evidence type="ECO:0000313" key="4">
    <source>
        <dbReference type="EMBL" id="KAK5865999.1"/>
    </source>
</evidence>
<dbReference type="GO" id="GO:0006376">
    <property type="term" value="P:mRNA splice site recognition"/>
    <property type="evidence" value="ECO:0007669"/>
    <property type="project" value="InterPro"/>
</dbReference>
<dbReference type="EMBL" id="JAUZQC010000009">
    <property type="protein sequence ID" value="KAK5865999.1"/>
    <property type="molecule type" value="Genomic_DNA"/>
</dbReference>
<proteinExistence type="inferred from homology"/>
<feature type="compositionally biased region" description="Basic and acidic residues" evidence="3">
    <location>
        <begin position="384"/>
        <end position="401"/>
    </location>
</feature>
<dbReference type="Pfam" id="PF03194">
    <property type="entry name" value="LUC7"/>
    <property type="match status" value="1"/>
</dbReference>
<reference evidence="4 5" key="1">
    <citation type="journal article" date="2023" name="Genes (Basel)">
        <title>Chromosome-Level Genome Assembly and Circadian Gene Repertoire of the Patagonia Blennie Eleginops maclovinus-The Closest Ancestral Proxy of Antarctic Cryonotothenioids.</title>
        <authorList>
            <person name="Cheng C.C."/>
            <person name="Rivera-Colon A.G."/>
            <person name="Minhas B.F."/>
            <person name="Wilson L."/>
            <person name="Rayamajhi N."/>
            <person name="Vargas-Chacoff L."/>
            <person name="Catchen J.M."/>
        </authorList>
    </citation>
    <scope>NUCLEOTIDE SEQUENCE [LARGE SCALE GENOMIC DNA]</scope>
    <source>
        <strain evidence="4">JMC-PN-2008</strain>
    </source>
</reference>
<evidence type="ECO:0000256" key="2">
    <source>
        <dbReference type="SAM" id="Coils"/>
    </source>
</evidence>
<evidence type="ECO:0000256" key="1">
    <source>
        <dbReference type="ARBA" id="ARBA00005655"/>
    </source>
</evidence>
<gene>
    <name evidence="4" type="ORF">PBY51_020221</name>
</gene>
<dbReference type="InterPro" id="IPR004882">
    <property type="entry name" value="Luc7-rel"/>
</dbReference>
<sequence length="437" mass="51830">MSAQAQMRAMLDQLMGTGRDGDSMRQRIKFSDERVCKSHLLDSCPHDILSGTRMDLGECMKVHDLALRADYEIASKEQEYFFELDAAEHLQSFIADCDRRTELAKKRLVETQDEISAEVAAKAERVHELNEEIGKLLARAEQLGGEGNVDEAQEVLEMVEKTRGLKKEAEDVYRNSMPASSFQQQKLRVCEVCSAYLGLHDNDRRLADHFGGKLHIGFIEIREKLEKLRKAVIEKQERMRSRRREERERDDEKERQWEVEREREREREREQERNTEREREQTWERERERERRRSRSRSGERYRDGGTSSSHHSRRHHSSRSREEGGDRDRERERKHRHKERHRSRSHSHRSRRKRSSRERSSHTRDREPSPSQDKAKVGAAVEGWRDERAESGEWEDREKSPPPAADTARIERERERSLSLERDRRSSSEERESGEI</sequence>
<name>A0AAN7XSY7_ELEMC</name>
<comment type="caution">
    <text evidence="4">The sequence shown here is derived from an EMBL/GenBank/DDBJ whole genome shotgun (WGS) entry which is preliminary data.</text>
</comment>
<keyword evidence="2" id="KW-0175">Coiled coil</keyword>
<reference evidence="4 5" key="2">
    <citation type="journal article" date="2023" name="Mol. Biol. Evol.">
        <title>Genomics of Secondarily Temperate Adaptation in the Only Non-Antarctic Icefish.</title>
        <authorList>
            <person name="Rivera-Colon A.G."/>
            <person name="Rayamajhi N."/>
            <person name="Minhas B.F."/>
            <person name="Madrigal G."/>
            <person name="Bilyk K.T."/>
            <person name="Yoon V."/>
            <person name="Hune M."/>
            <person name="Gregory S."/>
            <person name="Cheng C.H.C."/>
            <person name="Catchen J.M."/>
        </authorList>
    </citation>
    <scope>NUCLEOTIDE SEQUENCE [LARGE SCALE GENOMIC DNA]</scope>
    <source>
        <strain evidence="4">JMC-PN-2008</strain>
    </source>
</reference>
<feature type="compositionally biased region" description="Basic and acidic residues" evidence="3">
    <location>
        <begin position="320"/>
        <end position="332"/>
    </location>
</feature>
<evidence type="ECO:0008006" key="6">
    <source>
        <dbReference type="Google" id="ProtNLM"/>
    </source>
</evidence>
<evidence type="ECO:0000256" key="3">
    <source>
        <dbReference type="SAM" id="MobiDB-lite"/>
    </source>
</evidence>
<protein>
    <recommendedName>
        <fullName evidence="6">RNA-binding protein Luc7-like 2</fullName>
    </recommendedName>
</protein>
<feature type="region of interest" description="Disordered" evidence="3">
    <location>
        <begin position="263"/>
        <end position="437"/>
    </location>
</feature>
<comment type="similarity">
    <text evidence="1">Belongs to the Luc7 family.</text>
</comment>
<organism evidence="4 5">
    <name type="scientific">Eleginops maclovinus</name>
    <name type="common">Patagonian blennie</name>
    <name type="synonym">Eleginus maclovinus</name>
    <dbReference type="NCBI Taxonomy" id="56733"/>
    <lineage>
        <taxon>Eukaryota</taxon>
        <taxon>Metazoa</taxon>
        <taxon>Chordata</taxon>
        <taxon>Craniata</taxon>
        <taxon>Vertebrata</taxon>
        <taxon>Euteleostomi</taxon>
        <taxon>Actinopterygii</taxon>
        <taxon>Neopterygii</taxon>
        <taxon>Teleostei</taxon>
        <taxon>Neoteleostei</taxon>
        <taxon>Acanthomorphata</taxon>
        <taxon>Eupercaria</taxon>
        <taxon>Perciformes</taxon>
        <taxon>Notothenioidei</taxon>
        <taxon>Eleginopidae</taxon>
        <taxon>Eleginops</taxon>
    </lineage>
</organism>
<keyword evidence="5" id="KW-1185">Reference proteome</keyword>
<feature type="compositionally biased region" description="Basic and acidic residues" evidence="3">
    <location>
        <begin position="358"/>
        <end position="377"/>
    </location>
</feature>
<evidence type="ECO:0000313" key="5">
    <source>
        <dbReference type="Proteomes" id="UP001346869"/>
    </source>
</evidence>
<feature type="compositionally biased region" description="Basic and acidic residues" evidence="3">
    <location>
        <begin position="263"/>
        <end position="304"/>
    </location>
</feature>
<dbReference type="GO" id="GO:0005685">
    <property type="term" value="C:U1 snRNP"/>
    <property type="evidence" value="ECO:0007669"/>
    <property type="project" value="InterPro"/>
</dbReference>
<feature type="compositionally biased region" description="Basic residues" evidence="3">
    <location>
        <begin position="333"/>
        <end position="357"/>
    </location>
</feature>
<dbReference type="PANTHER" id="PTHR12375">
    <property type="entry name" value="RNA-BINDING PROTEIN LUC7-RELATED"/>
    <property type="match status" value="1"/>
</dbReference>
<dbReference type="Proteomes" id="UP001346869">
    <property type="component" value="Unassembled WGS sequence"/>
</dbReference>